<dbReference type="RefSeq" id="WP_142445338.1">
    <property type="nucleotide sequence ID" value="NZ_CABGGO010000029.1"/>
</dbReference>
<evidence type="ECO:0000313" key="2">
    <source>
        <dbReference type="Proteomes" id="UP000318567"/>
    </source>
</evidence>
<comment type="caution">
    <text evidence="1">The sequence shown here is derived from an EMBL/GenBank/DDBJ whole genome shotgun (WGS) entry which is preliminary data.</text>
</comment>
<name>A0A9Q9UMY6_9ENTR</name>
<proteinExistence type="predicted"/>
<evidence type="ECO:0000313" key="1">
    <source>
        <dbReference type="EMBL" id="VUS94826.1"/>
    </source>
</evidence>
<protein>
    <submittedName>
        <fullName evidence="1">Uncharacterized protein</fullName>
    </submittedName>
</protein>
<dbReference type="AlphaFoldDB" id="A0A9Q9UMY6"/>
<dbReference type="SUPFAM" id="SSF55486">
    <property type="entry name" value="Metalloproteases ('zincins'), catalytic domain"/>
    <property type="match status" value="1"/>
</dbReference>
<dbReference type="EMBL" id="CABGGO010000029">
    <property type="protein sequence ID" value="VUS94826.1"/>
    <property type="molecule type" value="Genomic_DNA"/>
</dbReference>
<sequence length="269" mass="30137">MGISGGIQSPSEVARCEDPAISATLPCASCWSKDYTKEIQVYTGKRYSDQLNVAGESYDYNFGTVQYKLKILCKTKKIVVVEIRFKIESDDAVNDSAVAQAKKSLTEGVKKYWGNQFLLKISDPKCGTQILPIEFKVLFVNSDEHYIFKIHDKYDREGVTGNVLDVSKDTGPWTYAHEFGHCYGLPDEYGYNPDAEENDQVVYYKPDRSLDSPISVPYNGGDPSDPASTIMAAYGNTIILKRHGWIIAIEANEIFNERGLGRRIICDIV</sequence>
<accession>A0A9Q9UMY6</accession>
<gene>
    <name evidence="1" type="ORF">SB6410_04260</name>
</gene>
<dbReference type="Proteomes" id="UP000318567">
    <property type="component" value="Unassembled WGS sequence"/>
</dbReference>
<organism evidence="1 2">
    <name type="scientific">Klebsiella pasteurii</name>
    <dbReference type="NCBI Taxonomy" id="2587529"/>
    <lineage>
        <taxon>Bacteria</taxon>
        <taxon>Pseudomonadati</taxon>
        <taxon>Pseudomonadota</taxon>
        <taxon>Gammaproteobacteria</taxon>
        <taxon>Enterobacterales</taxon>
        <taxon>Enterobacteriaceae</taxon>
        <taxon>Klebsiella/Raoultella group</taxon>
        <taxon>Klebsiella</taxon>
    </lineage>
</organism>
<reference evidence="1 2" key="1">
    <citation type="submission" date="2019-07" db="EMBL/GenBank/DDBJ databases">
        <authorList>
            <person name="Brisse S."/>
            <person name="Rodrigues C."/>
            <person name="Thorpe H."/>
        </authorList>
    </citation>
    <scope>NUCLEOTIDE SEQUENCE [LARGE SCALE GENOMIC DNA]</scope>
    <source>
        <strain evidence="1">SB6410</strain>
    </source>
</reference>